<proteinExistence type="predicted"/>
<dbReference type="EMBL" id="CAUYUJ010020351">
    <property type="protein sequence ID" value="CAK0897561.1"/>
    <property type="molecule type" value="Genomic_DNA"/>
</dbReference>
<dbReference type="Proteomes" id="UP001189429">
    <property type="component" value="Unassembled WGS sequence"/>
</dbReference>
<organism evidence="2 3">
    <name type="scientific">Prorocentrum cordatum</name>
    <dbReference type="NCBI Taxonomy" id="2364126"/>
    <lineage>
        <taxon>Eukaryota</taxon>
        <taxon>Sar</taxon>
        <taxon>Alveolata</taxon>
        <taxon>Dinophyceae</taxon>
        <taxon>Prorocentrales</taxon>
        <taxon>Prorocentraceae</taxon>
        <taxon>Prorocentrum</taxon>
    </lineage>
</organism>
<reference evidence="2" key="1">
    <citation type="submission" date="2023-10" db="EMBL/GenBank/DDBJ databases">
        <authorList>
            <person name="Chen Y."/>
            <person name="Shah S."/>
            <person name="Dougan E. K."/>
            <person name="Thang M."/>
            <person name="Chan C."/>
        </authorList>
    </citation>
    <scope>NUCLEOTIDE SEQUENCE [LARGE SCALE GENOMIC DNA]</scope>
</reference>
<name>A0ABN9XDI7_9DINO</name>
<feature type="region of interest" description="Disordered" evidence="1">
    <location>
        <begin position="1"/>
        <end position="108"/>
    </location>
</feature>
<evidence type="ECO:0000256" key="1">
    <source>
        <dbReference type="SAM" id="MobiDB-lite"/>
    </source>
</evidence>
<feature type="non-terminal residue" evidence="2">
    <location>
        <position position="1"/>
    </location>
</feature>
<evidence type="ECO:0000313" key="3">
    <source>
        <dbReference type="Proteomes" id="UP001189429"/>
    </source>
</evidence>
<feature type="compositionally biased region" description="Basic and acidic residues" evidence="1">
    <location>
        <begin position="1"/>
        <end position="10"/>
    </location>
</feature>
<keyword evidence="3" id="KW-1185">Reference proteome</keyword>
<feature type="compositionally biased region" description="Basic and acidic residues" evidence="1">
    <location>
        <begin position="22"/>
        <end position="41"/>
    </location>
</feature>
<accession>A0ABN9XDI7</accession>
<protein>
    <submittedName>
        <fullName evidence="2">Uncharacterized protein</fullName>
    </submittedName>
</protein>
<feature type="compositionally biased region" description="Low complexity" evidence="1">
    <location>
        <begin position="81"/>
        <end position="99"/>
    </location>
</feature>
<evidence type="ECO:0000313" key="2">
    <source>
        <dbReference type="EMBL" id="CAK0897561.1"/>
    </source>
</evidence>
<comment type="caution">
    <text evidence="2">The sequence shown here is derived from an EMBL/GenBank/DDBJ whole genome shotgun (WGS) entry which is preliminary data.</text>
</comment>
<gene>
    <name evidence="2" type="ORF">PCOR1329_LOCUS75709</name>
</gene>
<sequence>GPPARHDAGGVRRGRLAGGRPRRGDSREPRPRCHGREELRGRAVARASQGDAPPQRGRGPVARAPGAHGVLRAGQRQQLRAALPGALAADPHAAAPHAAPDQEDHGQAGGVRAVARCTVFGAASRSVRPAGRPCSRMAMPVCGALSGAPVTSETSRGVRARLSRISFAQPAMAARAHAWPRRSVAC</sequence>